<dbReference type="AlphaFoldDB" id="A0A933L227"/>
<dbReference type="PANTHER" id="PTHR47572">
    <property type="entry name" value="LIPOPROTEIN-RELATED"/>
    <property type="match status" value="1"/>
</dbReference>
<comment type="caution">
    <text evidence="2">The sequence shown here is derived from an EMBL/GenBank/DDBJ whole genome shotgun (WGS) entry which is preliminary data.</text>
</comment>
<name>A0A933L227_9HYPH</name>
<dbReference type="InterPro" id="IPR011042">
    <property type="entry name" value="6-blade_b-propeller_TolB-like"/>
</dbReference>
<feature type="domain" description="SMP-30/Gluconolactonase/LRE-like region" evidence="1">
    <location>
        <begin position="16"/>
        <end position="262"/>
    </location>
</feature>
<dbReference type="Proteomes" id="UP000782610">
    <property type="component" value="Unassembled WGS sequence"/>
</dbReference>
<accession>A0A933L227</accession>
<evidence type="ECO:0000313" key="2">
    <source>
        <dbReference type="EMBL" id="MBI4921333.1"/>
    </source>
</evidence>
<gene>
    <name evidence="2" type="ORF">HY834_06250</name>
</gene>
<protein>
    <submittedName>
        <fullName evidence="2">SMP-30/gluconolactonase/LRE family protein</fullName>
    </submittedName>
</protein>
<sequence>MSYDLKPELVTENLGWPEGPTVLPNGDVVFVESYRSQLTVVGKDGVARRLAYVTGAPNSCVLGSDGALYVCQNGGTVGPWRAAEMSVPSIQRVRPGGQAEILVTEVEGIRLNGPNDLVFAPDGTLVWTDPGTYNPAHPDPSYIFALSPDGKASVKVRFETPSFPNGVVVEADGSIVWDESYTGHVKRLTPDGRIEDLGKMPGKNPILDGMAIAADGSLLVTDLVGEGFHVLARDGTPKGFVRTGGCPTNLAFDGETLWITDASVLASSAEPNYAGKLWKLTFPGGGAPTCRGAIRMGGAR</sequence>
<dbReference type="SUPFAM" id="SSF63829">
    <property type="entry name" value="Calcium-dependent phosphotriesterase"/>
    <property type="match status" value="1"/>
</dbReference>
<organism evidence="2 3">
    <name type="scientific">Devosia nanyangense</name>
    <dbReference type="NCBI Taxonomy" id="1228055"/>
    <lineage>
        <taxon>Bacteria</taxon>
        <taxon>Pseudomonadati</taxon>
        <taxon>Pseudomonadota</taxon>
        <taxon>Alphaproteobacteria</taxon>
        <taxon>Hyphomicrobiales</taxon>
        <taxon>Devosiaceae</taxon>
        <taxon>Devosia</taxon>
    </lineage>
</organism>
<evidence type="ECO:0000259" key="1">
    <source>
        <dbReference type="Pfam" id="PF08450"/>
    </source>
</evidence>
<dbReference type="InterPro" id="IPR051262">
    <property type="entry name" value="SMP-30/CGR1_Lactonase"/>
</dbReference>
<evidence type="ECO:0000313" key="3">
    <source>
        <dbReference type="Proteomes" id="UP000782610"/>
    </source>
</evidence>
<reference evidence="2" key="1">
    <citation type="submission" date="2020-07" db="EMBL/GenBank/DDBJ databases">
        <title>Huge and variable diversity of episymbiotic CPR bacteria and DPANN archaea in groundwater ecosystems.</title>
        <authorList>
            <person name="He C.Y."/>
            <person name="Keren R."/>
            <person name="Whittaker M."/>
            <person name="Farag I.F."/>
            <person name="Doudna J."/>
            <person name="Cate J.H.D."/>
            <person name="Banfield J.F."/>
        </authorList>
    </citation>
    <scope>NUCLEOTIDE SEQUENCE</scope>
    <source>
        <strain evidence="2">NC_groundwater_1586_Pr3_B-0.1um_66_15</strain>
    </source>
</reference>
<dbReference type="Gene3D" id="2.120.10.30">
    <property type="entry name" value="TolB, C-terminal domain"/>
    <property type="match status" value="1"/>
</dbReference>
<dbReference type="InterPro" id="IPR013658">
    <property type="entry name" value="SGL"/>
</dbReference>
<proteinExistence type="predicted"/>
<dbReference type="Pfam" id="PF08450">
    <property type="entry name" value="SGL"/>
    <property type="match status" value="1"/>
</dbReference>
<dbReference type="EMBL" id="JACRAF010000018">
    <property type="protein sequence ID" value="MBI4921333.1"/>
    <property type="molecule type" value="Genomic_DNA"/>
</dbReference>
<dbReference type="PANTHER" id="PTHR47572:SF5">
    <property type="entry name" value="BLR2277 PROTEIN"/>
    <property type="match status" value="1"/>
</dbReference>